<gene>
    <name evidence="1" type="ORF">CR513_11047</name>
</gene>
<name>A0A371HQU3_MUCPR</name>
<reference evidence="1" key="1">
    <citation type="submission" date="2018-05" db="EMBL/GenBank/DDBJ databases">
        <title>Draft genome of Mucuna pruriens seed.</title>
        <authorList>
            <person name="Nnadi N.E."/>
            <person name="Vos R."/>
            <person name="Hasami M.H."/>
            <person name="Devisetty U.K."/>
            <person name="Aguiy J.C."/>
        </authorList>
    </citation>
    <scope>NUCLEOTIDE SEQUENCE [LARGE SCALE GENOMIC DNA]</scope>
    <source>
        <strain evidence="1">JCA_2017</strain>
    </source>
</reference>
<evidence type="ECO:0000313" key="2">
    <source>
        <dbReference type="Proteomes" id="UP000257109"/>
    </source>
</evidence>
<dbReference type="EMBL" id="QJKJ01001935">
    <property type="protein sequence ID" value="RDY05156.1"/>
    <property type="molecule type" value="Genomic_DNA"/>
</dbReference>
<keyword evidence="2" id="KW-1185">Reference proteome</keyword>
<proteinExistence type="predicted"/>
<evidence type="ECO:0000313" key="1">
    <source>
        <dbReference type="EMBL" id="RDY05156.1"/>
    </source>
</evidence>
<feature type="non-terminal residue" evidence="1">
    <location>
        <position position="1"/>
    </location>
</feature>
<protein>
    <submittedName>
        <fullName evidence="1">Uncharacterized protein</fullName>
    </submittedName>
</protein>
<comment type="caution">
    <text evidence="1">The sequence shown here is derived from an EMBL/GenBank/DDBJ whole genome shotgun (WGS) entry which is preliminary data.</text>
</comment>
<dbReference type="AlphaFoldDB" id="A0A371HQU3"/>
<sequence>MSFLLDEGRTHTWDVKYPTKKYETTNILCFHVLKVFEENDVKVVIEKYILKRGTRECCIGIIHDVKGKEVEEDPKLSSI</sequence>
<organism evidence="1 2">
    <name type="scientific">Mucuna pruriens</name>
    <name type="common">Velvet bean</name>
    <name type="synonym">Dolichos pruriens</name>
    <dbReference type="NCBI Taxonomy" id="157652"/>
    <lineage>
        <taxon>Eukaryota</taxon>
        <taxon>Viridiplantae</taxon>
        <taxon>Streptophyta</taxon>
        <taxon>Embryophyta</taxon>
        <taxon>Tracheophyta</taxon>
        <taxon>Spermatophyta</taxon>
        <taxon>Magnoliopsida</taxon>
        <taxon>eudicotyledons</taxon>
        <taxon>Gunneridae</taxon>
        <taxon>Pentapetalae</taxon>
        <taxon>rosids</taxon>
        <taxon>fabids</taxon>
        <taxon>Fabales</taxon>
        <taxon>Fabaceae</taxon>
        <taxon>Papilionoideae</taxon>
        <taxon>50 kb inversion clade</taxon>
        <taxon>NPAAA clade</taxon>
        <taxon>indigoferoid/millettioid clade</taxon>
        <taxon>Phaseoleae</taxon>
        <taxon>Mucuna</taxon>
    </lineage>
</organism>
<dbReference type="OrthoDB" id="1672286at2759"/>
<dbReference type="Proteomes" id="UP000257109">
    <property type="component" value="Unassembled WGS sequence"/>
</dbReference>
<accession>A0A371HQU3</accession>